<feature type="compositionally biased region" description="Basic and acidic residues" evidence="1">
    <location>
        <begin position="270"/>
        <end position="279"/>
    </location>
</feature>
<dbReference type="CDD" id="cd23659">
    <property type="entry name" value="USP_At3g01520-like"/>
    <property type="match status" value="1"/>
</dbReference>
<accession>A0A8K0PFF0</accession>
<dbReference type="Pfam" id="PF00582">
    <property type="entry name" value="Usp"/>
    <property type="match status" value="1"/>
</dbReference>
<dbReference type="PANTHER" id="PTHR46100:SF4">
    <property type="entry name" value="USPA DOMAIN-CONTAINING PROTEIN"/>
    <property type="match status" value="1"/>
</dbReference>
<gene>
    <name evidence="3" type="ORF">KVT40_003669</name>
</gene>
<dbReference type="SUPFAM" id="SSF52402">
    <property type="entry name" value="Adenine nucleotide alpha hydrolases-like"/>
    <property type="match status" value="1"/>
</dbReference>
<feature type="compositionally biased region" description="Basic and acidic residues" evidence="1">
    <location>
        <begin position="496"/>
        <end position="505"/>
    </location>
</feature>
<feature type="compositionally biased region" description="Basic and acidic residues" evidence="1">
    <location>
        <begin position="69"/>
        <end position="84"/>
    </location>
</feature>
<reference evidence="3" key="1">
    <citation type="submission" date="2021-07" db="EMBL/GenBank/DDBJ databases">
        <title>Elsinoe batatas strain:CRI-CJ2 Genome sequencing and assembly.</title>
        <authorList>
            <person name="Huang L."/>
        </authorList>
    </citation>
    <scope>NUCLEOTIDE SEQUENCE</scope>
    <source>
        <strain evidence="3">CRI-CJ2</strain>
    </source>
</reference>
<feature type="compositionally biased region" description="Basic and acidic residues" evidence="1">
    <location>
        <begin position="239"/>
        <end position="255"/>
    </location>
</feature>
<keyword evidence="4" id="KW-1185">Reference proteome</keyword>
<feature type="region of interest" description="Disordered" evidence="1">
    <location>
        <begin position="467"/>
        <end position="505"/>
    </location>
</feature>
<dbReference type="Proteomes" id="UP000809789">
    <property type="component" value="Unassembled WGS sequence"/>
</dbReference>
<dbReference type="AlphaFoldDB" id="A0A8K0PFF0"/>
<dbReference type="InterPro" id="IPR006015">
    <property type="entry name" value="Universal_stress_UspA"/>
</dbReference>
<sequence length="644" mass="70139">MMMKYCSPNGKEIKPVSTSFRGRGRHFWGKQIASSYSSISGGFSERLLEIARMEKGNMGLSHALAQEAKELREEDEKRRKEAKASRAARHGSIAGVNSGITFPSAPEKSSAVESPELAAKEPVTPRGPPESAETFAHRRKASQETRPRERALAAVFSGKKISLPGDLGPGDPRRLPSPAPKRLPGDLGPNDPRRAASPAASKSQSPSRRRREGDTGSPKSGRPRRSSDGALLRPKKKRESSDPDGQRLPKDKDNESSSSEEASSGESDDERGRGRERSSRNNSVVEDSEDSDMDQRRNTSFSPSGAPRSPSITVTPPSAGGEGGGRKKKVHPHSAYDHSAKSTPRNSDDEEHISDFRRAQKLALTMSPIHSTPSAHRVIRQIIRGDYAHFQREAEEGRRRQRVYLVATDLSPEAEYALEWTIGTVLRDGDTLLAVYAVDEEGLGEAGVEIGHGADVVKDTARIVGSLPGERVAQSPAPSPLSKLGEGRNRSGSRVGEPKGRAESERYKAAEDISGRVVKLLRKTRLQIRVVVEVFHCKSPRHMLTEVIDFLSPTMTILGSRGRSALKGVLLGSFSNYIVNKSSVPVMVARKRLRKHTKQKLHKDGLPVAGATDGRMRLGRMSNVLEAPGGPGRRINRLSVAKVD</sequence>
<feature type="region of interest" description="Disordered" evidence="1">
    <location>
        <begin position="69"/>
        <end position="352"/>
    </location>
</feature>
<dbReference type="OrthoDB" id="992776at2759"/>
<evidence type="ECO:0000313" key="4">
    <source>
        <dbReference type="Proteomes" id="UP000809789"/>
    </source>
</evidence>
<dbReference type="PRINTS" id="PR01438">
    <property type="entry name" value="UNVRSLSTRESS"/>
</dbReference>
<feature type="compositionally biased region" description="Low complexity" evidence="1">
    <location>
        <begin position="195"/>
        <end position="206"/>
    </location>
</feature>
<protein>
    <recommendedName>
        <fullName evidence="2">UspA domain-containing protein</fullName>
    </recommendedName>
</protein>
<feature type="compositionally biased region" description="Basic and acidic residues" evidence="1">
    <location>
        <begin position="141"/>
        <end position="151"/>
    </location>
</feature>
<feature type="domain" description="UspA" evidence="2">
    <location>
        <begin position="501"/>
        <end position="590"/>
    </location>
</feature>
<dbReference type="EMBL" id="JAESVG020000004">
    <property type="protein sequence ID" value="KAG8627796.1"/>
    <property type="molecule type" value="Genomic_DNA"/>
</dbReference>
<proteinExistence type="predicted"/>
<dbReference type="PANTHER" id="PTHR46100">
    <property type="entry name" value="IMP2'P"/>
    <property type="match status" value="1"/>
</dbReference>
<name>A0A8K0PFF0_9PEZI</name>
<dbReference type="Gene3D" id="3.40.50.620">
    <property type="entry name" value="HUPs"/>
    <property type="match status" value="1"/>
</dbReference>
<evidence type="ECO:0000259" key="2">
    <source>
        <dbReference type="Pfam" id="PF00582"/>
    </source>
</evidence>
<organism evidence="3 4">
    <name type="scientific">Elsinoe batatas</name>
    <dbReference type="NCBI Taxonomy" id="2601811"/>
    <lineage>
        <taxon>Eukaryota</taxon>
        <taxon>Fungi</taxon>
        <taxon>Dikarya</taxon>
        <taxon>Ascomycota</taxon>
        <taxon>Pezizomycotina</taxon>
        <taxon>Dothideomycetes</taxon>
        <taxon>Dothideomycetidae</taxon>
        <taxon>Myriangiales</taxon>
        <taxon>Elsinoaceae</taxon>
        <taxon>Elsinoe</taxon>
    </lineage>
</organism>
<comment type="caution">
    <text evidence="3">The sequence shown here is derived from an EMBL/GenBank/DDBJ whole genome shotgun (WGS) entry which is preliminary data.</text>
</comment>
<evidence type="ECO:0000256" key="1">
    <source>
        <dbReference type="SAM" id="MobiDB-lite"/>
    </source>
</evidence>
<feature type="compositionally biased region" description="Low complexity" evidence="1">
    <location>
        <begin position="256"/>
        <end position="265"/>
    </location>
</feature>
<evidence type="ECO:0000313" key="3">
    <source>
        <dbReference type="EMBL" id="KAG8627796.1"/>
    </source>
</evidence>
<dbReference type="InterPro" id="IPR006016">
    <property type="entry name" value="UspA"/>
</dbReference>
<dbReference type="InterPro" id="IPR014729">
    <property type="entry name" value="Rossmann-like_a/b/a_fold"/>
</dbReference>